<dbReference type="NCBIfam" id="TIGR00738">
    <property type="entry name" value="rrf2_super"/>
    <property type="match status" value="1"/>
</dbReference>
<dbReference type="Gene3D" id="1.10.10.10">
    <property type="entry name" value="Winged helix-like DNA-binding domain superfamily/Winged helix DNA-binding domain"/>
    <property type="match status" value="1"/>
</dbReference>
<dbReference type="Proteomes" id="UP000429980">
    <property type="component" value="Unassembled WGS sequence"/>
</dbReference>
<comment type="caution">
    <text evidence="1">The sequence shown here is derived from an EMBL/GenBank/DDBJ whole genome shotgun (WGS) entry which is preliminary data.</text>
</comment>
<gene>
    <name evidence="1" type="ORF">CHCC15381_4842</name>
</gene>
<keyword evidence="2" id="KW-1185">Reference proteome</keyword>
<dbReference type="EMBL" id="NILF01000021">
    <property type="protein sequence ID" value="TWL42234.1"/>
    <property type="molecule type" value="Genomic_DNA"/>
</dbReference>
<dbReference type="PANTHER" id="PTHR33221:SF9">
    <property type="entry name" value="RRF2 FAMILY PROTEIN"/>
    <property type="match status" value="1"/>
</dbReference>
<accession>A0ABY3FZ41</accession>
<dbReference type="InterPro" id="IPR036388">
    <property type="entry name" value="WH-like_DNA-bd_sf"/>
</dbReference>
<reference evidence="1 2" key="1">
    <citation type="submission" date="2019-06" db="EMBL/GenBank/DDBJ databases">
        <title>Genome sequence analysis of &gt;100 Bacillus licheniformis strains suggests intrinsic resistance to this species.</title>
        <authorList>
            <person name="Wels M."/>
            <person name="Siezen R.J."/>
            <person name="Johansen E."/>
            <person name="Stuer-Lauridsen B."/>
            <person name="Bjerre K."/>
            <person name="Nielsen B.K.K."/>
        </authorList>
    </citation>
    <scope>NUCLEOTIDE SEQUENCE [LARGE SCALE GENOMIC DNA]</scope>
    <source>
        <strain evidence="1 2">BAC-15381</strain>
    </source>
</reference>
<dbReference type="PANTHER" id="PTHR33221">
    <property type="entry name" value="WINGED HELIX-TURN-HELIX TRANSCRIPTIONAL REGULATOR, RRF2 FAMILY"/>
    <property type="match status" value="1"/>
</dbReference>
<dbReference type="InterPro" id="IPR036390">
    <property type="entry name" value="WH_DNA-bd_sf"/>
</dbReference>
<dbReference type="PROSITE" id="PS51197">
    <property type="entry name" value="HTH_RRF2_2"/>
    <property type="match status" value="1"/>
</dbReference>
<sequence length="141" mass="15679">MIEVKNCAMKYSKATNYALHTMLFLAAGAPNTFVGVQQLAERQEVSPTYLSKILTKLAKAGMIESASGANGGYRLKRNWEDISFLDIIHAIEGTASLFDCNLNHGSECMIQKVMVSAEEEMENYLRQQKISDLAKKITVEL</sequence>
<proteinExistence type="predicted"/>
<dbReference type="SUPFAM" id="SSF46785">
    <property type="entry name" value="Winged helix' DNA-binding domain"/>
    <property type="match status" value="1"/>
</dbReference>
<evidence type="ECO:0000313" key="2">
    <source>
        <dbReference type="Proteomes" id="UP000429980"/>
    </source>
</evidence>
<name>A0ABY3FZ41_9BACI</name>
<protein>
    <submittedName>
        <fullName evidence="1">HTH-type transcriptional regulator</fullName>
    </submittedName>
</protein>
<dbReference type="Pfam" id="PF02082">
    <property type="entry name" value="Rrf2"/>
    <property type="match status" value="1"/>
</dbReference>
<dbReference type="InterPro" id="IPR000944">
    <property type="entry name" value="Tscrpt_reg_Rrf2"/>
</dbReference>
<organism evidence="1 2">
    <name type="scientific">Bacillus paralicheniformis</name>
    <dbReference type="NCBI Taxonomy" id="1648923"/>
    <lineage>
        <taxon>Bacteria</taxon>
        <taxon>Bacillati</taxon>
        <taxon>Bacillota</taxon>
        <taxon>Bacilli</taxon>
        <taxon>Bacillales</taxon>
        <taxon>Bacillaceae</taxon>
        <taxon>Bacillus</taxon>
    </lineage>
</organism>
<evidence type="ECO:0000313" key="1">
    <source>
        <dbReference type="EMBL" id="TWL42234.1"/>
    </source>
</evidence>